<gene>
    <name evidence="2" type="ORF">AVEN_148104_1</name>
</gene>
<organism evidence="2 3">
    <name type="scientific">Araneus ventricosus</name>
    <name type="common">Orbweaver spider</name>
    <name type="synonym">Epeira ventricosa</name>
    <dbReference type="NCBI Taxonomy" id="182803"/>
    <lineage>
        <taxon>Eukaryota</taxon>
        <taxon>Metazoa</taxon>
        <taxon>Ecdysozoa</taxon>
        <taxon>Arthropoda</taxon>
        <taxon>Chelicerata</taxon>
        <taxon>Arachnida</taxon>
        <taxon>Araneae</taxon>
        <taxon>Araneomorphae</taxon>
        <taxon>Entelegynae</taxon>
        <taxon>Araneoidea</taxon>
        <taxon>Araneidae</taxon>
        <taxon>Araneus</taxon>
    </lineage>
</organism>
<keyword evidence="3" id="KW-1185">Reference proteome</keyword>
<name>A0A4Y2U356_ARAVE</name>
<dbReference type="EMBL" id="BGPR01033109">
    <property type="protein sequence ID" value="GBO06943.1"/>
    <property type="molecule type" value="Genomic_DNA"/>
</dbReference>
<reference evidence="2 3" key="1">
    <citation type="journal article" date="2019" name="Sci. Rep.">
        <title>Orb-weaving spider Araneus ventricosus genome elucidates the spidroin gene catalogue.</title>
        <authorList>
            <person name="Kono N."/>
            <person name="Nakamura H."/>
            <person name="Ohtoshi R."/>
            <person name="Moran D.A.P."/>
            <person name="Shinohara A."/>
            <person name="Yoshida Y."/>
            <person name="Fujiwara M."/>
            <person name="Mori M."/>
            <person name="Tomita M."/>
            <person name="Arakawa K."/>
        </authorList>
    </citation>
    <scope>NUCLEOTIDE SEQUENCE [LARGE SCALE GENOMIC DNA]</scope>
</reference>
<evidence type="ECO:0000313" key="2">
    <source>
        <dbReference type="EMBL" id="GBO06943.1"/>
    </source>
</evidence>
<evidence type="ECO:0000256" key="1">
    <source>
        <dbReference type="SAM" id="MobiDB-lite"/>
    </source>
</evidence>
<protein>
    <submittedName>
        <fullName evidence="2">Uncharacterized protein</fullName>
    </submittedName>
</protein>
<feature type="region of interest" description="Disordered" evidence="1">
    <location>
        <begin position="47"/>
        <end position="75"/>
    </location>
</feature>
<dbReference type="Proteomes" id="UP000499080">
    <property type="component" value="Unassembled WGS sequence"/>
</dbReference>
<accession>A0A4Y2U356</accession>
<evidence type="ECO:0000313" key="3">
    <source>
        <dbReference type="Proteomes" id="UP000499080"/>
    </source>
</evidence>
<proteinExistence type="predicted"/>
<comment type="caution">
    <text evidence="2">The sequence shown here is derived from an EMBL/GenBank/DDBJ whole genome shotgun (WGS) entry which is preliminary data.</text>
</comment>
<dbReference type="AlphaFoldDB" id="A0A4Y2U356"/>
<sequence length="142" mass="16376">MEFEGKRTNHYTGRGFTAWDRWFIKSFPTSILREWFARKRFRGQPMESEMASFPQPSLLSGKGPQWPSSKPNSTEDPACMWARCLLNPVSRIKRDLACVVWKFGVLPQVSSPSFDYGSKRRGAFQNNARVVSIRDINITKLN</sequence>
<feature type="compositionally biased region" description="Polar residues" evidence="1">
    <location>
        <begin position="66"/>
        <end position="75"/>
    </location>
</feature>